<evidence type="ECO:0000313" key="2">
    <source>
        <dbReference type="EMBL" id="CAB4749329.1"/>
    </source>
</evidence>
<proteinExistence type="predicted"/>
<reference evidence="1" key="1">
    <citation type="submission" date="2020-05" db="EMBL/GenBank/DDBJ databases">
        <authorList>
            <person name="Chiriac C."/>
            <person name="Salcher M."/>
            <person name="Ghai R."/>
            <person name="Kavagutti S V."/>
        </authorList>
    </citation>
    <scope>NUCLEOTIDE SEQUENCE</scope>
</reference>
<dbReference type="AlphaFoldDB" id="A0A6J6LF84"/>
<dbReference type="EMBL" id="CAEZZB010000089">
    <property type="protein sequence ID" value="CAB4749329.1"/>
    <property type="molecule type" value="Genomic_DNA"/>
</dbReference>
<accession>A0A6J6LF84</accession>
<organism evidence="1">
    <name type="scientific">freshwater metagenome</name>
    <dbReference type="NCBI Taxonomy" id="449393"/>
    <lineage>
        <taxon>unclassified sequences</taxon>
        <taxon>metagenomes</taxon>
        <taxon>ecological metagenomes</taxon>
    </lineage>
</organism>
<protein>
    <submittedName>
        <fullName evidence="1">Unannotated protein</fullName>
    </submittedName>
</protein>
<gene>
    <name evidence="1" type="ORF">UFOPK2275_00490</name>
    <name evidence="2" type="ORF">UFOPK2816_00744</name>
</gene>
<name>A0A6J6LF84_9ZZZZ</name>
<sequence>MTNKIGILAIALYFPRIVNGVGEFQGQNMNLEMLRQEAYVDRARSNDDL</sequence>
<evidence type="ECO:0000313" key="1">
    <source>
        <dbReference type="EMBL" id="CAB4660326.1"/>
    </source>
</evidence>
<dbReference type="EMBL" id="CAEZWQ010000042">
    <property type="protein sequence ID" value="CAB4660326.1"/>
    <property type="molecule type" value="Genomic_DNA"/>
</dbReference>